<feature type="compositionally biased region" description="Polar residues" evidence="1">
    <location>
        <begin position="123"/>
        <end position="136"/>
    </location>
</feature>
<dbReference type="Proteomes" id="UP000237347">
    <property type="component" value="Unassembled WGS sequence"/>
</dbReference>
<sequence length="179" mass="20424">MNLTTFLESVQCPWVYIGAFNYTLSQEDILGGSMEFTLTTNHLKDLMFEFRAIDLGFSKNKFTWAKYKFKSAAIERRLDRGIASIAWRLAFPKAYISHLRASSSNHPHSSWIPIPRTPLPTDPSASKQHGQGTQEATLSLKMRRTKMLEAHNIPSYAKYKRVHAKLFENGPKRCSDSAK</sequence>
<reference evidence="2 3" key="1">
    <citation type="journal article" date="2018" name="Sci. Data">
        <title>The draft genome sequence of cork oak.</title>
        <authorList>
            <person name="Ramos A.M."/>
            <person name="Usie A."/>
            <person name="Barbosa P."/>
            <person name="Barros P.M."/>
            <person name="Capote T."/>
            <person name="Chaves I."/>
            <person name="Simoes F."/>
            <person name="Abreu I."/>
            <person name="Carrasquinho I."/>
            <person name="Faro C."/>
            <person name="Guimaraes J.B."/>
            <person name="Mendonca D."/>
            <person name="Nobrega F."/>
            <person name="Rodrigues L."/>
            <person name="Saibo N.J.M."/>
            <person name="Varela M.C."/>
            <person name="Egas C."/>
            <person name="Matos J."/>
            <person name="Miguel C.M."/>
            <person name="Oliveira M.M."/>
            <person name="Ricardo C.P."/>
            <person name="Goncalves S."/>
        </authorList>
    </citation>
    <scope>NUCLEOTIDE SEQUENCE [LARGE SCALE GENOMIC DNA]</scope>
    <source>
        <strain evidence="3">cv. HL8</strain>
    </source>
</reference>
<protein>
    <submittedName>
        <fullName evidence="2">Uncharacterized protein</fullName>
    </submittedName>
</protein>
<name>A0AAW0J3N3_QUESU</name>
<evidence type="ECO:0000313" key="3">
    <source>
        <dbReference type="Proteomes" id="UP000237347"/>
    </source>
</evidence>
<dbReference type="SUPFAM" id="SSF56219">
    <property type="entry name" value="DNase I-like"/>
    <property type="match status" value="1"/>
</dbReference>
<comment type="caution">
    <text evidence="2">The sequence shown here is derived from an EMBL/GenBank/DDBJ whole genome shotgun (WGS) entry which is preliminary data.</text>
</comment>
<evidence type="ECO:0000313" key="2">
    <source>
        <dbReference type="EMBL" id="KAK7821198.1"/>
    </source>
</evidence>
<evidence type="ECO:0000256" key="1">
    <source>
        <dbReference type="SAM" id="MobiDB-lite"/>
    </source>
</evidence>
<accession>A0AAW0J3N3</accession>
<organism evidence="2 3">
    <name type="scientific">Quercus suber</name>
    <name type="common">Cork oak</name>
    <dbReference type="NCBI Taxonomy" id="58331"/>
    <lineage>
        <taxon>Eukaryota</taxon>
        <taxon>Viridiplantae</taxon>
        <taxon>Streptophyta</taxon>
        <taxon>Embryophyta</taxon>
        <taxon>Tracheophyta</taxon>
        <taxon>Spermatophyta</taxon>
        <taxon>Magnoliopsida</taxon>
        <taxon>eudicotyledons</taxon>
        <taxon>Gunneridae</taxon>
        <taxon>Pentapetalae</taxon>
        <taxon>rosids</taxon>
        <taxon>fabids</taxon>
        <taxon>Fagales</taxon>
        <taxon>Fagaceae</taxon>
        <taxon>Quercus</taxon>
    </lineage>
</organism>
<dbReference type="EMBL" id="PKMF04000709">
    <property type="protein sequence ID" value="KAK7821198.1"/>
    <property type="molecule type" value="Genomic_DNA"/>
</dbReference>
<dbReference type="AlphaFoldDB" id="A0AAW0J3N3"/>
<gene>
    <name evidence="2" type="ORF">CFP56_037910</name>
</gene>
<dbReference type="PANTHER" id="PTHR33710">
    <property type="entry name" value="BNAC02G09200D PROTEIN"/>
    <property type="match status" value="1"/>
</dbReference>
<proteinExistence type="predicted"/>
<dbReference type="PANTHER" id="PTHR33710:SF71">
    <property type="entry name" value="ENDONUCLEASE_EXONUCLEASE_PHOSPHATASE DOMAIN-CONTAINING PROTEIN"/>
    <property type="match status" value="1"/>
</dbReference>
<feature type="region of interest" description="Disordered" evidence="1">
    <location>
        <begin position="103"/>
        <end position="136"/>
    </location>
</feature>
<keyword evidence="3" id="KW-1185">Reference proteome</keyword>
<dbReference type="InterPro" id="IPR036691">
    <property type="entry name" value="Endo/exonu/phosph_ase_sf"/>
</dbReference>